<keyword evidence="2 3" id="KW-0802">TPR repeat</keyword>
<evidence type="ECO:0000256" key="1">
    <source>
        <dbReference type="ARBA" id="ARBA00022737"/>
    </source>
</evidence>
<dbReference type="PANTHER" id="PTHR45641:SF19">
    <property type="entry name" value="NEPHROCYSTIN-3"/>
    <property type="match status" value="1"/>
</dbReference>
<dbReference type="PANTHER" id="PTHR45641">
    <property type="entry name" value="TETRATRICOPEPTIDE REPEAT PROTEIN (AFU_ORTHOLOGUE AFUA_6G03870)"/>
    <property type="match status" value="1"/>
</dbReference>
<dbReference type="Pfam" id="PF13424">
    <property type="entry name" value="TPR_12"/>
    <property type="match status" value="1"/>
</dbReference>
<sequence>MEIDPTKIITVPFADITKLSNSPHEGEILFSIGSIWYIKTVEENNDYWVIKLNLCNDSNPQLAQLDDQLTKLDECLTNGSTYLSLGNILRALGDKPNAENFYQRMLDDTTLSYKTRGHIYYNIGTLAAEQGRYGDALKNIQKAEELIPSAAELSDRQEIDYELVYSYNRLPSRLRIFNTLGLLYRKKGVYEDAYSSFTQALQEEGHALEKAIVNNNLAVPVSGTSQIINSYNLACAYRIDGNFDAALKECDKALNLTTNMYDSVDVVLVYAAKGSVYYSQQNYTDALRFFKMALDIALLHLPSTDPLIDQYLNNVRILTNTI</sequence>
<dbReference type="OrthoDB" id="10017143at2759"/>
<dbReference type="EMBL" id="CAJNOO010002123">
    <property type="protein sequence ID" value="CAF1238326.1"/>
    <property type="molecule type" value="Genomic_DNA"/>
</dbReference>
<dbReference type="InterPro" id="IPR011990">
    <property type="entry name" value="TPR-like_helical_dom_sf"/>
</dbReference>
<keyword evidence="1" id="KW-0677">Repeat</keyword>
<gene>
    <name evidence="4" type="ORF">RFH988_LOCUS26536</name>
</gene>
<dbReference type="Gene3D" id="1.25.40.10">
    <property type="entry name" value="Tetratricopeptide repeat domain"/>
    <property type="match status" value="2"/>
</dbReference>
<dbReference type="Pfam" id="PF13176">
    <property type="entry name" value="TPR_7"/>
    <property type="match status" value="2"/>
</dbReference>
<dbReference type="SMART" id="SM00028">
    <property type="entry name" value="TPR"/>
    <property type="match status" value="5"/>
</dbReference>
<evidence type="ECO:0000313" key="5">
    <source>
        <dbReference type="Proteomes" id="UP000663882"/>
    </source>
</evidence>
<organism evidence="4 5">
    <name type="scientific">Rotaria sordida</name>
    <dbReference type="NCBI Taxonomy" id="392033"/>
    <lineage>
        <taxon>Eukaryota</taxon>
        <taxon>Metazoa</taxon>
        <taxon>Spiralia</taxon>
        <taxon>Gnathifera</taxon>
        <taxon>Rotifera</taxon>
        <taxon>Eurotatoria</taxon>
        <taxon>Bdelloidea</taxon>
        <taxon>Philodinida</taxon>
        <taxon>Philodinidae</taxon>
        <taxon>Rotaria</taxon>
    </lineage>
</organism>
<dbReference type="AlphaFoldDB" id="A0A814Z8B5"/>
<feature type="repeat" description="TPR" evidence="3">
    <location>
        <begin position="117"/>
        <end position="150"/>
    </location>
</feature>
<dbReference type="InterPro" id="IPR019734">
    <property type="entry name" value="TPR_rpt"/>
</dbReference>
<proteinExistence type="predicted"/>
<dbReference type="SUPFAM" id="SSF48452">
    <property type="entry name" value="TPR-like"/>
    <property type="match status" value="1"/>
</dbReference>
<feature type="repeat" description="TPR" evidence="3">
    <location>
        <begin position="267"/>
        <end position="300"/>
    </location>
</feature>
<evidence type="ECO:0000256" key="3">
    <source>
        <dbReference type="PROSITE-ProRule" id="PRU00339"/>
    </source>
</evidence>
<dbReference type="PROSITE" id="PS50005">
    <property type="entry name" value="TPR"/>
    <property type="match status" value="3"/>
</dbReference>
<accession>A0A814Z8B5</accession>
<dbReference type="Pfam" id="PF13181">
    <property type="entry name" value="TPR_8"/>
    <property type="match status" value="1"/>
</dbReference>
<comment type="caution">
    <text evidence="4">The sequence shown here is derived from an EMBL/GenBank/DDBJ whole genome shotgun (WGS) entry which is preliminary data.</text>
</comment>
<name>A0A814Z8B5_9BILA</name>
<protein>
    <recommendedName>
        <fullName evidence="6">Tetratricopeptide repeat protein</fullName>
    </recommendedName>
</protein>
<evidence type="ECO:0000256" key="2">
    <source>
        <dbReference type="ARBA" id="ARBA00022803"/>
    </source>
</evidence>
<feature type="repeat" description="TPR" evidence="3">
    <location>
        <begin position="174"/>
        <end position="207"/>
    </location>
</feature>
<evidence type="ECO:0000313" key="4">
    <source>
        <dbReference type="EMBL" id="CAF1238326.1"/>
    </source>
</evidence>
<dbReference type="Proteomes" id="UP000663882">
    <property type="component" value="Unassembled WGS sequence"/>
</dbReference>
<evidence type="ECO:0008006" key="6">
    <source>
        <dbReference type="Google" id="ProtNLM"/>
    </source>
</evidence>
<reference evidence="4" key="1">
    <citation type="submission" date="2021-02" db="EMBL/GenBank/DDBJ databases">
        <authorList>
            <person name="Nowell W R."/>
        </authorList>
    </citation>
    <scope>NUCLEOTIDE SEQUENCE</scope>
</reference>